<accession>A0A9D4E1P5</accession>
<keyword evidence="2" id="KW-1185">Reference proteome</keyword>
<evidence type="ECO:0000313" key="1">
    <source>
        <dbReference type="EMBL" id="KAH3772137.1"/>
    </source>
</evidence>
<organism evidence="1 2">
    <name type="scientific">Dreissena polymorpha</name>
    <name type="common">Zebra mussel</name>
    <name type="synonym">Mytilus polymorpha</name>
    <dbReference type="NCBI Taxonomy" id="45954"/>
    <lineage>
        <taxon>Eukaryota</taxon>
        <taxon>Metazoa</taxon>
        <taxon>Spiralia</taxon>
        <taxon>Lophotrochozoa</taxon>
        <taxon>Mollusca</taxon>
        <taxon>Bivalvia</taxon>
        <taxon>Autobranchia</taxon>
        <taxon>Heteroconchia</taxon>
        <taxon>Euheterodonta</taxon>
        <taxon>Imparidentia</taxon>
        <taxon>Neoheterodontei</taxon>
        <taxon>Myida</taxon>
        <taxon>Dreissenoidea</taxon>
        <taxon>Dreissenidae</taxon>
        <taxon>Dreissena</taxon>
    </lineage>
</organism>
<name>A0A9D4E1P5_DREPO</name>
<proteinExistence type="predicted"/>
<dbReference type="EMBL" id="JAIWYP010000009">
    <property type="protein sequence ID" value="KAH3772137.1"/>
    <property type="molecule type" value="Genomic_DNA"/>
</dbReference>
<comment type="caution">
    <text evidence="1">The sequence shown here is derived from an EMBL/GenBank/DDBJ whole genome shotgun (WGS) entry which is preliminary data.</text>
</comment>
<sequence length="72" mass="8579">MPTKNKIDHLCIARTFCRSFQDAFVKRGADVALGRFYLRKETWQQEEFNVTNSNKLQVHEDLHEEEPIEQKL</sequence>
<reference evidence="1" key="1">
    <citation type="journal article" date="2019" name="bioRxiv">
        <title>The Genome of the Zebra Mussel, Dreissena polymorpha: A Resource for Invasive Species Research.</title>
        <authorList>
            <person name="McCartney M.A."/>
            <person name="Auch B."/>
            <person name="Kono T."/>
            <person name="Mallez S."/>
            <person name="Zhang Y."/>
            <person name="Obille A."/>
            <person name="Becker A."/>
            <person name="Abrahante J.E."/>
            <person name="Garbe J."/>
            <person name="Badalamenti J.P."/>
            <person name="Herman A."/>
            <person name="Mangelson H."/>
            <person name="Liachko I."/>
            <person name="Sullivan S."/>
            <person name="Sone E.D."/>
            <person name="Koren S."/>
            <person name="Silverstein K.A.T."/>
            <person name="Beckman K.B."/>
            <person name="Gohl D.M."/>
        </authorList>
    </citation>
    <scope>NUCLEOTIDE SEQUENCE</scope>
    <source>
        <strain evidence="1">Duluth1</strain>
        <tissue evidence="1">Whole animal</tissue>
    </source>
</reference>
<dbReference type="AlphaFoldDB" id="A0A9D4E1P5"/>
<dbReference type="Proteomes" id="UP000828390">
    <property type="component" value="Unassembled WGS sequence"/>
</dbReference>
<protein>
    <submittedName>
        <fullName evidence="1">Uncharacterized protein</fullName>
    </submittedName>
</protein>
<gene>
    <name evidence="1" type="ORF">DPMN_173472</name>
</gene>
<evidence type="ECO:0000313" key="2">
    <source>
        <dbReference type="Proteomes" id="UP000828390"/>
    </source>
</evidence>
<reference evidence="1" key="2">
    <citation type="submission" date="2020-11" db="EMBL/GenBank/DDBJ databases">
        <authorList>
            <person name="McCartney M.A."/>
            <person name="Auch B."/>
            <person name="Kono T."/>
            <person name="Mallez S."/>
            <person name="Becker A."/>
            <person name="Gohl D.M."/>
            <person name="Silverstein K.A.T."/>
            <person name="Koren S."/>
            <person name="Bechman K.B."/>
            <person name="Herman A."/>
            <person name="Abrahante J.E."/>
            <person name="Garbe J."/>
        </authorList>
    </citation>
    <scope>NUCLEOTIDE SEQUENCE</scope>
    <source>
        <strain evidence="1">Duluth1</strain>
        <tissue evidence="1">Whole animal</tissue>
    </source>
</reference>